<dbReference type="OMA" id="ILNEAFH"/>
<evidence type="ECO:0000256" key="1">
    <source>
        <dbReference type="ARBA" id="ARBA00004496"/>
    </source>
</evidence>
<proteinExistence type="predicted"/>
<keyword evidence="5" id="KW-1185">Reference proteome</keyword>
<organism evidence="4 5">
    <name type="scientific">Ciona savignyi</name>
    <name type="common">Pacific transparent sea squirt</name>
    <dbReference type="NCBI Taxonomy" id="51511"/>
    <lineage>
        <taxon>Eukaryota</taxon>
        <taxon>Metazoa</taxon>
        <taxon>Chordata</taxon>
        <taxon>Tunicata</taxon>
        <taxon>Ascidiacea</taxon>
        <taxon>Phlebobranchia</taxon>
        <taxon>Cionidae</taxon>
        <taxon>Ciona</taxon>
    </lineage>
</organism>
<feature type="domain" description="Misato Segment II tubulin-like" evidence="3">
    <location>
        <begin position="2"/>
        <end position="101"/>
    </location>
</feature>
<dbReference type="PANTHER" id="PTHR13391:SF0">
    <property type="entry name" value="PROTEIN MISATO HOMOLOG 1"/>
    <property type="match status" value="1"/>
</dbReference>
<evidence type="ECO:0000313" key="5">
    <source>
        <dbReference type="Proteomes" id="UP000007875"/>
    </source>
</evidence>
<dbReference type="Ensembl" id="ENSCSAVT00000020346.1">
    <property type="protein sequence ID" value="ENSCSAVP00000020130.1"/>
    <property type="gene ID" value="ENSCSAVG00000011815.1"/>
</dbReference>
<evidence type="ECO:0000256" key="2">
    <source>
        <dbReference type="ARBA" id="ARBA00022490"/>
    </source>
</evidence>
<reference evidence="5" key="1">
    <citation type="submission" date="2003-08" db="EMBL/GenBank/DDBJ databases">
        <authorList>
            <person name="Birren B."/>
            <person name="Nusbaum C."/>
            <person name="Abebe A."/>
            <person name="Abouelleil A."/>
            <person name="Adekoya E."/>
            <person name="Ait-zahra M."/>
            <person name="Allen N."/>
            <person name="Allen T."/>
            <person name="An P."/>
            <person name="Anderson M."/>
            <person name="Anderson S."/>
            <person name="Arachchi H."/>
            <person name="Armbruster J."/>
            <person name="Bachantsang P."/>
            <person name="Baldwin J."/>
            <person name="Barry A."/>
            <person name="Bayul T."/>
            <person name="Blitshsteyn B."/>
            <person name="Bloom T."/>
            <person name="Blye J."/>
            <person name="Boguslavskiy L."/>
            <person name="Borowsky M."/>
            <person name="Boukhgalter B."/>
            <person name="Brunache A."/>
            <person name="Butler J."/>
            <person name="Calixte N."/>
            <person name="Calvo S."/>
            <person name="Camarata J."/>
            <person name="Campo K."/>
            <person name="Chang J."/>
            <person name="Cheshatsang Y."/>
            <person name="Citroen M."/>
            <person name="Collymore A."/>
            <person name="Considine T."/>
            <person name="Cook A."/>
            <person name="Cooke P."/>
            <person name="Corum B."/>
            <person name="Cuomo C."/>
            <person name="David R."/>
            <person name="Dawoe T."/>
            <person name="Degray S."/>
            <person name="Dodge S."/>
            <person name="Dooley K."/>
            <person name="Dorje P."/>
            <person name="Dorjee K."/>
            <person name="Dorris L."/>
            <person name="Duffey N."/>
            <person name="Dupes A."/>
            <person name="Elkins T."/>
            <person name="Engels R."/>
            <person name="Erickson J."/>
            <person name="Farina A."/>
            <person name="Faro S."/>
            <person name="Ferreira P."/>
            <person name="Fischer H."/>
            <person name="Fitzgerald M."/>
            <person name="Foley K."/>
            <person name="Gage D."/>
            <person name="Galagan J."/>
            <person name="Gearin G."/>
            <person name="Gnerre S."/>
            <person name="Gnirke A."/>
            <person name="Goyette A."/>
            <person name="Graham J."/>
            <person name="Grandbois E."/>
            <person name="Gyaltsen K."/>
            <person name="Hafez N."/>
            <person name="Hagopian D."/>
            <person name="Hagos B."/>
            <person name="Hall J."/>
            <person name="Hatcher B."/>
            <person name="Heller A."/>
            <person name="Higgins H."/>
            <person name="Honan T."/>
            <person name="Horn A."/>
            <person name="Houde N."/>
            <person name="Hughes L."/>
            <person name="Hulme W."/>
            <person name="Husby E."/>
            <person name="Iliev I."/>
            <person name="Jaffe D."/>
            <person name="Jones C."/>
            <person name="Kamal M."/>
            <person name="Kamat A."/>
            <person name="Kamvysselis M."/>
            <person name="Karlsson E."/>
            <person name="Kells C."/>
            <person name="Kieu A."/>
            <person name="Kisner P."/>
            <person name="Kodira C."/>
            <person name="Kulbokas E."/>
            <person name="Labutti K."/>
            <person name="Lama D."/>
            <person name="Landers T."/>
            <person name="Leger J."/>
            <person name="Levine S."/>
            <person name="Lewis D."/>
            <person name="Lewis T."/>
            <person name="Lindblad-toh K."/>
            <person name="Liu X."/>
            <person name="Lokyitsang T."/>
            <person name="Lokyitsang Y."/>
            <person name="Lucien O."/>
            <person name="Lui A."/>
            <person name="Ma L.J."/>
            <person name="Mabbitt R."/>
            <person name="Macdonald J."/>
            <person name="Maclean C."/>
            <person name="Major J."/>
            <person name="Manning J."/>
            <person name="Marabella R."/>
            <person name="Maru K."/>
            <person name="Matthews C."/>
            <person name="Mauceli E."/>
            <person name="Mccarthy M."/>
            <person name="Mcdonough S."/>
            <person name="Mcghee T."/>
            <person name="Meldrim J."/>
            <person name="Meneus L."/>
            <person name="Mesirov J."/>
            <person name="Mihalev A."/>
            <person name="Mihova T."/>
            <person name="Mikkelsen T."/>
            <person name="Mlenga V."/>
            <person name="Moru K."/>
            <person name="Mozes J."/>
            <person name="Mulrain L."/>
            <person name="Munson G."/>
            <person name="Naylor J."/>
            <person name="Newes C."/>
            <person name="Nguyen C."/>
            <person name="Nguyen N."/>
            <person name="Nguyen T."/>
            <person name="Nicol R."/>
            <person name="Nielsen C."/>
            <person name="Nizzari M."/>
            <person name="Norbu C."/>
            <person name="Norbu N."/>
            <person name="O'donnell P."/>
            <person name="Okoawo O."/>
            <person name="O'leary S."/>
            <person name="Omotosho B."/>
            <person name="O'neill K."/>
            <person name="Osman S."/>
            <person name="Parker S."/>
            <person name="Perrin D."/>
            <person name="Phunkhang P."/>
            <person name="Piqani B."/>
            <person name="Purcell S."/>
            <person name="Rachupka T."/>
            <person name="Ramasamy U."/>
            <person name="Rameau R."/>
            <person name="Ray V."/>
            <person name="Raymond C."/>
            <person name="Retta R."/>
            <person name="Richardson S."/>
            <person name="Rise C."/>
            <person name="Rodriguez J."/>
            <person name="Rogers J."/>
            <person name="Rogov P."/>
            <person name="Rutman M."/>
            <person name="Schupbach R."/>
            <person name="Seaman C."/>
            <person name="Settipalli S."/>
            <person name="Sharpe T."/>
            <person name="Sheridan J."/>
            <person name="Sherpa N."/>
            <person name="Shi J."/>
            <person name="Smirnov S."/>
            <person name="Smith C."/>
            <person name="Sougnez C."/>
            <person name="Spencer B."/>
            <person name="Stalker J."/>
            <person name="Stange-thomann N."/>
            <person name="Stavropoulos S."/>
            <person name="Stetson K."/>
            <person name="Stone C."/>
            <person name="Stone S."/>
            <person name="Stubbs M."/>
            <person name="Talamas J."/>
            <person name="Tchuinga P."/>
            <person name="Tenzing P."/>
            <person name="Tesfaye S."/>
            <person name="Theodore J."/>
            <person name="Thoulutsang Y."/>
            <person name="Topham K."/>
            <person name="Towey S."/>
            <person name="Tsamla T."/>
            <person name="Tsomo N."/>
            <person name="Vallee D."/>
            <person name="Vassiliev H."/>
            <person name="Venkataraman V."/>
            <person name="Vinson J."/>
            <person name="Vo A."/>
            <person name="Wade C."/>
            <person name="Wang S."/>
            <person name="Wangchuk T."/>
            <person name="Wangdi T."/>
            <person name="Whittaker C."/>
            <person name="Wilkinson J."/>
            <person name="Wu Y."/>
            <person name="Wyman D."/>
            <person name="Yadav S."/>
            <person name="Yang S."/>
            <person name="Yang X."/>
            <person name="Yeager S."/>
            <person name="Yee E."/>
            <person name="Young G."/>
            <person name="Zainoun J."/>
            <person name="Zembeck L."/>
            <person name="Zimmer A."/>
            <person name="Zody M."/>
            <person name="Lander E."/>
        </authorList>
    </citation>
    <scope>NUCLEOTIDE SEQUENCE [LARGE SCALE GENOMIC DNA]</scope>
</reference>
<reference evidence="4" key="2">
    <citation type="submission" date="2025-08" db="UniProtKB">
        <authorList>
            <consortium name="Ensembl"/>
        </authorList>
    </citation>
    <scope>IDENTIFICATION</scope>
</reference>
<accession>H2ZRB4</accession>
<dbReference type="InterPro" id="IPR036525">
    <property type="entry name" value="Tubulin/FtsZ_GTPase_sf"/>
</dbReference>
<evidence type="ECO:0000313" key="4">
    <source>
        <dbReference type="Ensembl" id="ENSCSAVP00000020130.1"/>
    </source>
</evidence>
<evidence type="ECO:0000259" key="3">
    <source>
        <dbReference type="Pfam" id="PF10644"/>
    </source>
</evidence>
<dbReference type="InterPro" id="IPR049942">
    <property type="entry name" value="DML1/Misato"/>
</dbReference>
<protein>
    <recommendedName>
        <fullName evidence="3">Misato Segment II tubulin-like domain-containing protein</fullName>
    </recommendedName>
</protein>
<dbReference type="GO" id="GO:0005739">
    <property type="term" value="C:mitochondrion"/>
    <property type="evidence" value="ECO:0007669"/>
    <property type="project" value="TreeGrafter"/>
</dbReference>
<name>H2ZRB4_CIOSA</name>
<dbReference type="STRING" id="51511.ENSCSAVP00000020130"/>
<dbReference type="eggNOG" id="KOG2530">
    <property type="taxonomic scope" value="Eukaryota"/>
</dbReference>
<comment type="subcellular location">
    <subcellularLocation>
        <location evidence="1">Cytoplasm</location>
    </subcellularLocation>
</comment>
<dbReference type="InterPro" id="IPR019605">
    <property type="entry name" value="Misato_II_tubulin-like"/>
</dbReference>
<keyword evidence="2" id="KW-0963">Cytoplasm</keyword>
<dbReference type="HOGENOM" id="CLU_1040239_0_0_1"/>
<dbReference type="PANTHER" id="PTHR13391">
    <property type="entry name" value="MITOCHONDRIAL DISTRIBUTION REGULATOR MISATO"/>
    <property type="match status" value="1"/>
</dbReference>
<dbReference type="GO" id="GO:0007005">
    <property type="term" value="P:mitochondrion organization"/>
    <property type="evidence" value="ECO:0007669"/>
    <property type="project" value="InterPro"/>
</dbReference>
<reference evidence="4" key="3">
    <citation type="submission" date="2025-09" db="UniProtKB">
        <authorList>
            <consortium name="Ensembl"/>
        </authorList>
    </citation>
    <scope>IDENTIFICATION</scope>
</reference>
<dbReference type="FunCoup" id="H2ZRB4">
    <property type="interactions" value="19"/>
</dbReference>
<dbReference type="Proteomes" id="UP000007875">
    <property type="component" value="Unassembled WGS sequence"/>
</dbReference>
<dbReference type="Gene3D" id="3.40.50.1440">
    <property type="entry name" value="Tubulin/FtsZ, GTPase domain"/>
    <property type="match status" value="1"/>
</dbReference>
<dbReference type="SUPFAM" id="SSF52490">
    <property type="entry name" value="Tubulin nucleotide-binding domain-like"/>
    <property type="match status" value="1"/>
</dbReference>
<dbReference type="AlphaFoldDB" id="H2ZRB4"/>
<sequence length="268" mass="30859">SYSNFVGTHFWNIQESSFNYDGTEGEINHDILFREGLTPNGDVTFTPRLVFVDLKQNLGSLSSQGKLYSETNNVFEIPTWDKHCEVIASERNVRNEFIEDLYLEDESYRNNSDCCKAKDKEYKLDGQIDYWSDFKRLHYHPRSALTIDARDPLGGVDPKVSFNVEETVRFYAEECDTLQGFQFLCDASSCDLLSPTLEHLTQDYHGKSLHVYPVQPIHQRQSLSEIRTHDLSVLFSLSESIKNSSIVSPMSLNCDLFNKNNQKRDFPA</sequence>
<dbReference type="Pfam" id="PF10644">
    <property type="entry name" value="Misat_Tub_SegII"/>
    <property type="match status" value="1"/>
</dbReference>
<dbReference type="InParanoid" id="H2ZRB4"/>
<dbReference type="GeneTree" id="ENSGT00530000064067"/>